<keyword evidence="3" id="KW-1185">Reference proteome</keyword>
<proteinExistence type="predicted"/>
<sequence>MVENILEPGIRANRNIGVFLRASIVVAGLIAVMLSAVPAYGRVDEQDEDENIMKIAYGMGICEGVHDDRWYKEMAVWLDLEPYETVDNKGIQTEARNSLYGDDTFNKSTREKMCINNKTYNDKVKENAADLKLELKPGCEIETNLQKFYDEKKNLLTWIMDGEKLNWPEASRPQMPSCQH</sequence>
<feature type="transmembrane region" description="Helical" evidence="1">
    <location>
        <begin position="18"/>
        <end position="41"/>
    </location>
</feature>
<organism evidence="2 3">
    <name type="scientific">Nocardia arthritidis</name>
    <dbReference type="NCBI Taxonomy" id="228602"/>
    <lineage>
        <taxon>Bacteria</taxon>
        <taxon>Bacillati</taxon>
        <taxon>Actinomycetota</taxon>
        <taxon>Actinomycetes</taxon>
        <taxon>Mycobacteriales</taxon>
        <taxon>Nocardiaceae</taxon>
        <taxon>Nocardia</taxon>
    </lineage>
</organism>
<keyword evidence="1" id="KW-1133">Transmembrane helix</keyword>
<protein>
    <submittedName>
        <fullName evidence="2">Uncharacterized protein</fullName>
    </submittedName>
</protein>
<evidence type="ECO:0000256" key="1">
    <source>
        <dbReference type="SAM" id="Phobius"/>
    </source>
</evidence>
<dbReference type="EMBL" id="CP046172">
    <property type="protein sequence ID" value="QIS08767.1"/>
    <property type="molecule type" value="Genomic_DNA"/>
</dbReference>
<dbReference type="Proteomes" id="UP000503540">
    <property type="component" value="Chromosome"/>
</dbReference>
<dbReference type="RefSeq" id="WP_167471962.1">
    <property type="nucleotide sequence ID" value="NZ_CP046172.1"/>
</dbReference>
<evidence type="ECO:0000313" key="2">
    <source>
        <dbReference type="EMBL" id="QIS08767.1"/>
    </source>
</evidence>
<dbReference type="AlphaFoldDB" id="A0A6G9Y6Q9"/>
<name>A0A6G9Y6Q9_9NOCA</name>
<gene>
    <name evidence="2" type="ORF">F5544_04265</name>
</gene>
<keyword evidence="1" id="KW-0472">Membrane</keyword>
<reference evidence="2 3" key="1">
    <citation type="journal article" date="2019" name="ACS Chem. Biol.">
        <title>Identification and Mobilization of a Cryptic Antibiotic Biosynthesis Gene Locus from a Human-Pathogenic Nocardia Isolate.</title>
        <authorList>
            <person name="Herisse M."/>
            <person name="Ishida K."/>
            <person name="Porter J.L."/>
            <person name="Howden B."/>
            <person name="Hertweck C."/>
            <person name="Stinear T.P."/>
            <person name="Pidot S.J."/>
        </authorList>
    </citation>
    <scope>NUCLEOTIDE SEQUENCE [LARGE SCALE GENOMIC DNA]</scope>
    <source>
        <strain evidence="2 3">AUSMDU00012717</strain>
    </source>
</reference>
<evidence type="ECO:0000313" key="3">
    <source>
        <dbReference type="Proteomes" id="UP000503540"/>
    </source>
</evidence>
<keyword evidence="1" id="KW-0812">Transmembrane</keyword>
<accession>A0A6G9Y6Q9</accession>
<dbReference type="KEGG" id="nah:F5544_04265"/>